<protein>
    <recommendedName>
        <fullName evidence="8">Lipoyl synthase</fullName>
        <ecNumber evidence="8">2.8.1.8</ecNumber>
    </recommendedName>
    <alternativeName>
        <fullName evidence="8">Lip-syn</fullName>
        <shortName evidence="8">LS</shortName>
    </alternativeName>
    <alternativeName>
        <fullName evidence="8">Lipoate synthase</fullName>
    </alternativeName>
    <alternativeName>
        <fullName evidence="8">Lipoic acid synthase</fullName>
    </alternativeName>
    <alternativeName>
        <fullName evidence="8">Sulfur insertion protein LipA</fullName>
    </alternativeName>
</protein>
<dbReference type="PANTHER" id="PTHR10949:SF0">
    <property type="entry name" value="LIPOYL SYNTHASE, MITOCHONDRIAL"/>
    <property type="match status" value="1"/>
</dbReference>
<dbReference type="NCBIfam" id="NF004019">
    <property type="entry name" value="PRK05481.1"/>
    <property type="match status" value="1"/>
</dbReference>
<gene>
    <name evidence="8 10" type="primary">lipA</name>
    <name evidence="10" type="ORF">NZD86_11480</name>
</gene>
<evidence type="ECO:0000256" key="5">
    <source>
        <dbReference type="ARBA" id="ARBA00023004"/>
    </source>
</evidence>
<comment type="catalytic activity">
    <reaction evidence="7 8">
        <text>[[Fe-S] cluster scaffold protein carrying a second [4Fe-4S](2+) cluster] + N(6)-octanoyl-L-lysyl-[protein] + 2 oxidized [2Fe-2S]-[ferredoxin] + 2 S-adenosyl-L-methionine + 4 H(+) = [[Fe-S] cluster scaffold protein] + N(6)-[(R)-dihydrolipoyl]-L-lysyl-[protein] + 4 Fe(3+) + 2 hydrogen sulfide + 2 5'-deoxyadenosine + 2 L-methionine + 2 reduced [2Fe-2S]-[ferredoxin]</text>
        <dbReference type="Rhea" id="RHEA:16585"/>
        <dbReference type="Rhea" id="RHEA-COMP:9928"/>
        <dbReference type="Rhea" id="RHEA-COMP:10000"/>
        <dbReference type="Rhea" id="RHEA-COMP:10001"/>
        <dbReference type="Rhea" id="RHEA-COMP:10475"/>
        <dbReference type="Rhea" id="RHEA-COMP:14568"/>
        <dbReference type="Rhea" id="RHEA-COMP:14569"/>
        <dbReference type="ChEBI" id="CHEBI:15378"/>
        <dbReference type="ChEBI" id="CHEBI:17319"/>
        <dbReference type="ChEBI" id="CHEBI:29034"/>
        <dbReference type="ChEBI" id="CHEBI:29919"/>
        <dbReference type="ChEBI" id="CHEBI:33722"/>
        <dbReference type="ChEBI" id="CHEBI:33737"/>
        <dbReference type="ChEBI" id="CHEBI:33738"/>
        <dbReference type="ChEBI" id="CHEBI:57844"/>
        <dbReference type="ChEBI" id="CHEBI:59789"/>
        <dbReference type="ChEBI" id="CHEBI:78809"/>
        <dbReference type="ChEBI" id="CHEBI:83100"/>
        <dbReference type="EC" id="2.8.1.8"/>
    </reaction>
</comment>
<dbReference type="RefSeq" id="WP_268046694.1">
    <property type="nucleotide sequence ID" value="NZ_CP104064.1"/>
</dbReference>
<dbReference type="NCBIfam" id="TIGR00510">
    <property type="entry name" value="lipA"/>
    <property type="match status" value="1"/>
</dbReference>
<feature type="binding site" evidence="8">
    <location>
        <position position="87"/>
    </location>
    <ligand>
        <name>[4Fe-4S] cluster</name>
        <dbReference type="ChEBI" id="CHEBI:49883"/>
        <label>2</label>
        <note>4Fe-4S-S-AdoMet</note>
    </ligand>
</feature>
<feature type="domain" description="Radical SAM core" evidence="9">
    <location>
        <begin position="66"/>
        <end position="282"/>
    </location>
</feature>
<dbReference type="GO" id="GO:0016992">
    <property type="term" value="F:lipoate synthase activity"/>
    <property type="evidence" value="ECO:0007669"/>
    <property type="project" value="UniProtKB-EC"/>
</dbReference>
<accession>A0ABY6Z817</accession>
<sequence length="331" mass="37236">MTESKLQAKQAEKARIMQEQKMSRPEWLKITAKTGTNYKTLKDIMRTQSLHTVCEEAQCPNIFECWEQRTATFMILGDICTRACRFCAVNTGRPTELDLREPKRVADAVVAMDLQHVVVTSVARDDLADGGASVFAATIREIRKRVPNCGVEVLIPDFAGNWDALKVVMDASPDILNHNVETVRRLSDRVRSRAKYDRTLELLRRAKEMRPDVRTKSSIMVGLGESVEEVLETMDDLRAVNVDILTVGQYLQPSEKHLLVEKFYTPTEFLKMRGEGLSRGFAHVESGPMVRSSYHAHEQVLRADGTPLQSLSDAERATYLQDAATASVEHA</sequence>
<dbReference type="HAMAP" id="MF_00206">
    <property type="entry name" value="Lipoyl_synth"/>
    <property type="match status" value="1"/>
</dbReference>
<evidence type="ECO:0000256" key="2">
    <source>
        <dbReference type="ARBA" id="ARBA00022679"/>
    </source>
</evidence>
<dbReference type="Proteomes" id="UP001164803">
    <property type="component" value="Chromosome"/>
</dbReference>
<keyword evidence="8" id="KW-0963">Cytoplasm</keyword>
<keyword evidence="2 8" id="KW-0808">Transferase</keyword>
<feature type="binding site" evidence="8">
    <location>
        <position position="80"/>
    </location>
    <ligand>
        <name>[4Fe-4S] cluster</name>
        <dbReference type="ChEBI" id="CHEBI:49883"/>
        <label>2</label>
        <note>4Fe-4S-S-AdoMet</note>
    </ligand>
</feature>
<evidence type="ECO:0000256" key="6">
    <source>
        <dbReference type="ARBA" id="ARBA00023014"/>
    </source>
</evidence>
<comment type="subcellular location">
    <subcellularLocation>
        <location evidence="8">Cytoplasm</location>
    </subcellularLocation>
</comment>
<evidence type="ECO:0000259" key="9">
    <source>
        <dbReference type="PROSITE" id="PS51918"/>
    </source>
</evidence>
<keyword evidence="3 8" id="KW-0949">S-adenosyl-L-methionine</keyword>
<feature type="binding site" evidence="8">
    <location>
        <position position="65"/>
    </location>
    <ligand>
        <name>[4Fe-4S] cluster</name>
        <dbReference type="ChEBI" id="CHEBI:49883"/>
        <label>1</label>
    </ligand>
</feature>
<dbReference type="SFLD" id="SFLDF00271">
    <property type="entry name" value="lipoyl_synthase"/>
    <property type="match status" value="1"/>
</dbReference>
<dbReference type="Gene3D" id="3.20.20.70">
    <property type="entry name" value="Aldolase class I"/>
    <property type="match status" value="1"/>
</dbReference>
<dbReference type="SUPFAM" id="SSF102114">
    <property type="entry name" value="Radical SAM enzymes"/>
    <property type="match status" value="1"/>
</dbReference>
<keyword evidence="6 8" id="KW-0411">Iron-sulfur</keyword>
<evidence type="ECO:0000313" key="11">
    <source>
        <dbReference type="Proteomes" id="UP001164803"/>
    </source>
</evidence>
<dbReference type="PROSITE" id="PS51918">
    <property type="entry name" value="RADICAL_SAM"/>
    <property type="match status" value="1"/>
</dbReference>
<keyword evidence="11" id="KW-1185">Reference proteome</keyword>
<dbReference type="InterPro" id="IPR003698">
    <property type="entry name" value="Lipoyl_synth"/>
</dbReference>
<dbReference type="EMBL" id="CP104064">
    <property type="protein sequence ID" value="WAH39045.1"/>
    <property type="molecule type" value="Genomic_DNA"/>
</dbReference>
<dbReference type="InterPro" id="IPR031691">
    <property type="entry name" value="LIAS_N"/>
</dbReference>
<comment type="similarity">
    <text evidence="8">Belongs to the radical SAM superfamily. Lipoyl synthase family.</text>
</comment>
<dbReference type="InterPro" id="IPR058240">
    <property type="entry name" value="rSAM_sf"/>
</dbReference>
<organism evidence="10 11">
    <name type="scientific">Alicyclobacillus dauci</name>
    <dbReference type="NCBI Taxonomy" id="1475485"/>
    <lineage>
        <taxon>Bacteria</taxon>
        <taxon>Bacillati</taxon>
        <taxon>Bacillota</taxon>
        <taxon>Bacilli</taxon>
        <taxon>Bacillales</taxon>
        <taxon>Alicyclobacillaceae</taxon>
        <taxon>Alicyclobacillus</taxon>
    </lineage>
</organism>
<comment type="function">
    <text evidence="8">Catalyzes the radical-mediated insertion of two sulfur atoms into the C-6 and C-8 positions of the octanoyl moiety bound to the lipoyl domains of lipoate-dependent enzymes, thereby converting the octanoylated domains into lipoylated derivatives.</text>
</comment>
<evidence type="ECO:0000256" key="3">
    <source>
        <dbReference type="ARBA" id="ARBA00022691"/>
    </source>
</evidence>
<dbReference type="Pfam" id="PF16881">
    <property type="entry name" value="LIAS_N"/>
    <property type="match status" value="1"/>
</dbReference>
<dbReference type="InterPro" id="IPR007197">
    <property type="entry name" value="rSAM"/>
</dbReference>
<evidence type="ECO:0000256" key="4">
    <source>
        <dbReference type="ARBA" id="ARBA00022723"/>
    </source>
</evidence>
<dbReference type="Pfam" id="PF04055">
    <property type="entry name" value="Radical_SAM"/>
    <property type="match status" value="1"/>
</dbReference>
<reference evidence="10" key="1">
    <citation type="submission" date="2022-08" db="EMBL/GenBank/DDBJ databases">
        <title>Alicyclobacillus dauci DSM2870, complete genome.</title>
        <authorList>
            <person name="Wang Q."/>
            <person name="Cai R."/>
            <person name="Wang Z."/>
        </authorList>
    </citation>
    <scope>NUCLEOTIDE SEQUENCE</scope>
    <source>
        <strain evidence="10">DSM 28700</strain>
    </source>
</reference>
<comment type="pathway">
    <text evidence="8">Protein modification; protein lipoylation via endogenous pathway; protein N(6)-(lipoyl)lysine from octanoyl-[acyl-carrier-protein].</text>
</comment>
<evidence type="ECO:0000256" key="8">
    <source>
        <dbReference type="HAMAP-Rule" id="MF_00206"/>
    </source>
</evidence>
<evidence type="ECO:0000256" key="7">
    <source>
        <dbReference type="ARBA" id="ARBA00047326"/>
    </source>
</evidence>
<dbReference type="SMART" id="SM00729">
    <property type="entry name" value="Elp3"/>
    <property type="match status" value="1"/>
</dbReference>
<keyword evidence="4 8" id="KW-0479">Metal-binding</keyword>
<dbReference type="NCBIfam" id="NF009544">
    <property type="entry name" value="PRK12928.1"/>
    <property type="match status" value="1"/>
</dbReference>
<evidence type="ECO:0000256" key="1">
    <source>
        <dbReference type="ARBA" id="ARBA00022485"/>
    </source>
</evidence>
<keyword evidence="1 8" id="KW-0004">4Fe-4S</keyword>
<feature type="binding site" evidence="8">
    <location>
        <position position="84"/>
    </location>
    <ligand>
        <name>[4Fe-4S] cluster</name>
        <dbReference type="ChEBI" id="CHEBI:49883"/>
        <label>2</label>
        <note>4Fe-4S-S-AdoMet</note>
    </ligand>
</feature>
<feature type="binding site" evidence="8">
    <location>
        <position position="293"/>
    </location>
    <ligand>
        <name>[4Fe-4S] cluster</name>
        <dbReference type="ChEBI" id="CHEBI:49883"/>
        <label>1</label>
    </ligand>
</feature>
<name>A0ABY6Z817_9BACL</name>
<dbReference type="SFLD" id="SFLDS00029">
    <property type="entry name" value="Radical_SAM"/>
    <property type="match status" value="1"/>
</dbReference>
<evidence type="ECO:0000313" key="10">
    <source>
        <dbReference type="EMBL" id="WAH39045.1"/>
    </source>
</evidence>
<dbReference type="InterPro" id="IPR006638">
    <property type="entry name" value="Elp3/MiaA/NifB-like_rSAM"/>
</dbReference>
<feature type="binding site" evidence="8">
    <location>
        <position position="59"/>
    </location>
    <ligand>
        <name>[4Fe-4S] cluster</name>
        <dbReference type="ChEBI" id="CHEBI:49883"/>
        <label>1</label>
    </ligand>
</feature>
<dbReference type="InterPro" id="IPR013785">
    <property type="entry name" value="Aldolase_TIM"/>
</dbReference>
<feature type="binding site" evidence="8">
    <location>
        <position position="54"/>
    </location>
    <ligand>
        <name>[4Fe-4S] cluster</name>
        <dbReference type="ChEBI" id="CHEBI:49883"/>
        <label>1</label>
    </ligand>
</feature>
<comment type="cofactor">
    <cofactor evidence="8">
        <name>[4Fe-4S] cluster</name>
        <dbReference type="ChEBI" id="CHEBI:49883"/>
    </cofactor>
    <text evidence="8">Binds 2 [4Fe-4S] clusters per subunit. One cluster is coordinated with 3 cysteines and an exchangeable S-adenosyl-L-methionine.</text>
</comment>
<dbReference type="SFLD" id="SFLDG01058">
    <property type="entry name" value="lipoyl_synthase_like"/>
    <property type="match status" value="1"/>
</dbReference>
<dbReference type="CDD" id="cd01335">
    <property type="entry name" value="Radical_SAM"/>
    <property type="match status" value="1"/>
</dbReference>
<dbReference type="EC" id="2.8.1.8" evidence="8"/>
<dbReference type="PIRSF" id="PIRSF005963">
    <property type="entry name" value="Lipoyl_synth"/>
    <property type="match status" value="1"/>
</dbReference>
<keyword evidence="5 8" id="KW-0408">Iron</keyword>
<dbReference type="PANTHER" id="PTHR10949">
    <property type="entry name" value="LIPOYL SYNTHASE"/>
    <property type="match status" value="1"/>
</dbReference>
<proteinExistence type="inferred from homology"/>